<feature type="compositionally biased region" description="Polar residues" evidence="4">
    <location>
        <begin position="31"/>
        <end position="48"/>
    </location>
</feature>
<protein>
    <submittedName>
        <fullName evidence="5">Uncharacterized protein</fullName>
    </submittedName>
</protein>
<evidence type="ECO:0000256" key="2">
    <source>
        <dbReference type="ARBA" id="ARBA00022980"/>
    </source>
</evidence>
<dbReference type="Gene3D" id="2.40.50.140">
    <property type="entry name" value="Nucleic acid-binding proteins"/>
    <property type="match status" value="1"/>
</dbReference>
<dbReference type="PROSITE" id="PS00055">
    <property type="entry name" value="RIBOSOMAL_S12"/>
    <property type="match status" value="1"/>
</dbReference>
<evidence type="ECO:0000313" key="6">
    <source>
        <dbReference type="Proteomes" id="UP001333110"/>
    </source>
</evidence>
<dbReference type="InterPro" id="IPR012340">
    <property type="entry name" value="NA-bd_OB-fold"/>
</dbReference>
<dbReference type="GO" id="GO:1990904">
    <property type="term" value="C:ribonucleoprotein complex"/>
    <property type="evidence" value="ECO:0007669"/>
    <property type="project" value="UniProtKB-KW"/>
</dbReference>
<sequence>MPGTLSTRVPAGTDRGAAPCEETAARCPAASLSNGPTEAKQPNSASRQRVSIQLIQNGRKIMALVPNSGCLNFIEVLLWCRSTGRLRGNRGIQVKSWE</sequence>
<keyword evidence="2" id="KW-0689">Ribosomal protein</keyword>
<gene>
    <name evidence="5" type="ORF">QYF61_019628</name>
</gene>
<dbReference type="Pfam" id="PF00164">
    <property type="entry name" value="Ribosom_S12_S23"/>
    <property type="match status" value="1"/>
</dbReference>
<accession>A0AAN7NRJ7</accession>
<dbReference type="AlphaFoldDB" id="A0AAN7NRJ7"/>
<organism evidence="5 6">
    <name type="scientific">Mycteria americana</name>
    <name type="common">Wood stork</name>
    <dbReference type="NCBI Taxonomy" id="33587"/>
    <lineage>
        <taxon>Eukaryota</taxon>
        <taxon>Metazoa</taxon>
        <taxon>Chordata</taxon>
        <taxon>Craniata</taxon>
        <taxon>Vertebrata</taxon>
        <taxon>Euteleostomi</taxon>
        <taxon>Archelosauria</taxon>
        <taxon>Archosauria</taxon>
        <taxon>Dinosauria</taxon>
        <taxon>Saurischia</taxon>
        <taxon>Theropoda</taxon>
        <taxon>Coelurosauria</taxon>
        <taxon>Aves</taxon>
        <taxon>Neognathae</taxon>
        <taxon>Neoaves</taxon>
        <taxon>Aequornithes</taxon>
        <taxon>Ciconiiformes</taxon>
        <taxon>Ciconiidae</taxon>
        <taxon>Mycteria</taxon>
    </lineage>
</organism>
<name>A0AAN7NRJ7_MYCAM</name>
<dbReference type="GO" id="GO:0003735">
    <property type="term" value="F:structural constituent of ribosome"/>
    <property type="evidence" value="ECO:0007669"/>
    <property type="project" value="InterPro"/>
</dbReference>
<reference evidence="5 6" key="1">
    <citation type="journal article" date="2023" name="J. Hered.">
        <title>Chromosome-level genome of the wood stork (Mycteria americana) provides insight into avian chromosome evolution.</title>
        <authorList>
            <person name="Flamio R. Jr."/>
            <person name="Ramstad K.M."/>
        </authorList>
    </citation>
    <scope>NUCLEOTIDE SEQUENCE [LARGE SCALE GENOMIC DNA]</scope>
    <source>
        <strain evidence="5">JAX WOST 10</strain>
    </source>
</reference>
<dbReference type="GO" id="GO:0006412">
    <property type="term" value="P:translation"/>
    <property type="evidence" value="ECO:0007669"/>
    <property type="project" value="InterPro"/>
</dbReference>
<feature type="region of interest" description="Disordered" evidence="4">
    <location>
        <begin position="1"/>
        <end position="48"/>
    </location>
</feature>
<comment type="similarity">
    <text evidence="1">Belongs to the universal ribosomal protein uS12 family.</text>
</comment>
<evidence type="ECO:0000313" key="5">
    <source>
        <dbReference type="EMBL" id="KAK4816651.1"/>
    </source>
</evidence>
<dbReference type="PANTHER" id="PTHR11652">
    <property type="entry name" value="30S RIBOSOMAL PROTEIN S12 FAMILY MEMBER"/>
    <property type="match status" value="1"/>
</dbReference>
<evidence type="ECO:0000256" key="4">
    <source>
        <dbReference type="SAM" id="MobiDB-lite"/>
    </source>
</evidence>
<dbReference type="GO" id="GO:0005840">
    <property type="term" value="C:ribosome"/>
    <property type="evidence" value="ECO:0007669"/>
    <property type="project" value="UniProtKB-KW"/>
</dbReference>
<evidence type="ECO:0000256" key="1">
    <source>
        <dbReference type="ARBA" id="ARBA00005657"/>
    </source>
</evidence>
<dbReference type="SUPFAM" id="SSF50249">
    <property type="entry name" value="Nucleic acid-binding proteins"/>
    <property type="match status" value="1"/>
</dbReference>
<evidence type="ECO:0000256" key="3">
    <source>
        <dbReference type="ARBA" id="ARBA00023274"/>
    </source>
</evidence>
<proteinExistence type="inferred from homology"/>
<comment type="caution">
    <text evidence="5">The sequence shown here is derived from an EMBL/GenBank/DDBJ whole genome shotgun (WGS) entry which is preliminary data.</text>
</comment>
<dbReference type="Proteomes" id="UP001333110">
    <property type="component" value="Unassembled WGS sequence"/>
</dbReference>
<dbReference type="EMBL" id="JAUNZN010000009">
    <property type="protein sequence ID" value="KAK4816651.1"/>
    <property type="molecule type" value="Genomic_DNA"/>
</dbReference>
<dbReference type="InterPro" id="IPR006032">
    <property type="entry name" value="Ribosomal_uS12"/>
</dbReference>
<keyword evidence="6" id="KW-1185">Reference proteome</keyword>
<keyword evidence="3" id="KW-0687">Ribonucleoprotein</keyword>